<dbReference type="GO" id="GO:0033387">
    <property type="term" value="P:putrescine biosynthetic process from arginine, via ornithine"/>
    <property type="evidence" value="ECO:0007669"/>
    <property type="project" value="TreeGrafter"/>
</dbReference>
<dbReference type="InterPro" id="IPR022657">
    <property type="entry name" value="De-COase2_CS"/>
</dbReference>
<gene>
    <name evidence="12" type="ORF">O3M35_004230</name>
</gene>
<comment type="cofactor">
    <cofactor evidence="1">
        <name>pyridoxal 5'-phosphate</name>
        <dbReference type="ChEBI" id="CHEBI:597326"/>
    </cofactor>
</comment>
<comment type="catalytic activity">
    <reaction evidence="10">
        <text>L-ornithine + H(+) = putrescine + CO2</text>
        <dbReference type="Rhea" id="RHEA:22964"/>
        <dbReference type="ChEBI" id="CHEBI:15378"/>
        <dbReference type="ChEBI" id="CHEBI:16526"/>
        <dbReference type="ChEBI" id="CHEBI:46911"/>
        <dbReference type="ChEBI" id="CHEBI:326268"/>
        <dbReference type="EC" id="4.1.1.17"/>
    </reaction>
</comment>
<dbReference type="GO" id="GO:0005737">
    <property type="term" value="C:cytoplasm"/>
    <property type="evidence" value="ECO:0007669"/>
    <property type="project" value="TreeGrafter"/>
</dbReference>
<name>A0AAW1CHQ3_9HEMI</name>
<dbReference type="InterPro" id="IPR022653">
    <property type="entry name" value="De-COase2_pyr-phos_BS"/>
</dbReference>
<keyword evidence="13" id="KW-1185">Reference proteome</keyword>
<dbReference type="Gene3D" id="2.40.37.10">
    <property type="entry name" value="Lyase, Ornithine Decarboxylase, Chain A, domain 1"/>
    <property type="match status" value="1"/>
</dbReference>
<keyword evidence="4" id="KW-0620">Polyamine biosynthesis</keyword>
<comment type="pathway">
    <text evidence="6">Amine and polyamine biosynthesis; putrescine biosynthesis via L-ornithine pathway; putrescine from L-ornithine: step 1/1.</text>
</comment>
<dbReference type="InterPro" id="IPR022644">
    <property type="entry name" value="De-COase2_N"/>
</dbReference>
<dbReference type="EC" id="4.1.1.17" evidence="7"/>
<dbReference type="PRINTS" id="PR01179">
    <property type="entry name" value="ODADCRBXLASE"/>
</dbReference>
<evidence type="ECO:0000256" key="8">
    <source>
        <dbReference type="ARBA" id="ARBA00037173"/>
    </source>
</evidence>
<keyword evidence="3" id="KW-0663">Pyridoxal phosphate</keyword>
<dbReference type="PANTHER" id="PTHR11482:SF6">
    <property type="entry name" value="ORNITHINE DECARBOXYLASE 1-RELATED"/>
    <property type="match status" value="1"/>
</dbReference>
<evidence type="ECO:0000256" key="2">
    <source>
        <dbReference type="ARBA" id="ARBA00008872"/>
    </source>
</evidence>
<dbReference type="PRINTS" id="PR01182">
    <property type="entry name" value="ORNDCRBXLASE"/>
</dbReference>
<evidence type="ECO:0000256" key="1">
    <source>
        <dbReference type="ARBA" id="ARBA00001933"/>
    </source>
</evidence>
<dbReference type="FunFam" id="3.20.20.10:FF:000005">
    <property type="entry name" value="Ornithine decarboxylase"/>
    <property type="match status" value="1"/>
</dbReference>
<sequence length="368" mass="40935">MNMTDLVQKYNEWTTNLPKIRPFYAVKCNDSLAVIKILSSLGCGFDCASMGEIKKVMSLGVSSDDIIYANPAKPISHLQYAQKVGVKLMTFDSVTELEKIKKYFPDAKVVLRIRADAIEANVPLGIKFGCEPEQAREVIATAAKLQLNLVGFSFHVGTGCKEPGAYPRAIRIALSLIPTANEFGYNLTILDIGGGYPGDASAGFYEISRLINECLEEENEHLNGLTLMAEPGRYFVCTAYKLATTVIGIRETKNRVIYTINDSIFGLFNCVKTESIFKIPKQLNKCRQGVLKSSAVWGHTQSIHDTLVDDCLLPDLTIGEWVVFDDMGSYSLCLQSRFQGCSLPPVHYMITDEAWRVVSKNWRDTQNI</sequence>
<dbReference type="PROSITE" id="PS00879">
    <property type="entry name" value="ODR_DC_2_2"/>
    <property type="match status" value="1"/>
</dbReference>
<evidence type="ECO:0000256" key="9">
    <source>
        <dbReference type="ARBA" id="ARBA00046672"/>
    </source>
</evidence>
<dbReference type="GO" id="GO:0004586">
    <property type="term" value="F:ornithine decarboxylase activity"/>
    <property type="evidence" value="ECO:0007669"/>
    <property type="project" value="UniProtKB-EC"/>
</dbReference>
<evidence type="ECO:0000313" key="12">
    <source>
        <dbReference type="EMBL" id="KAK9497525.1"/>
    </source>
</evidence>
<dbReference type="PANTHER" id="PTHR11482">
    <property type="entry name" value="ARGININE/DIAMINOPIMELATE/ORNITHINE DECARBOXYLASE"/>
    <property type="match status" value="1"/>
</dbReference>
<dbReference type="EMBL" id="JAPXFL010000014">
    <property type="protein sequence ID" value="KAK9497525.1"/>
    <property type="molecule type" value="Genomic_DNA"/>
</dbReference>
<dbReference type="AlphaFoldDB" id="A0AAW1CHQ3"/>
<dbReference type="InterPro" id="IPR000183">
    <property type="entry name" value="Orn/DAP/Arg_de-COase"/>
</dbReference>
<evidence type="ECO:0000256" key="10">
    <source>
        <dbReference type="ARBA" id="ARBA00049127"/>
    </source>
</evidence>
<evidence type="ECO:0000259" key="11">
    <source>
        <dbReference type="Pfam" id="PF02784"/>
    </source>
</evidence>
<reference evidence="12 13" key="1">
    <citation type="submission" date="2022-12" db="EMBL/GenBank/DDBJ databases">
        <title>Chromosome-level genome assembly of true bugs.</title>
        <authorList>
            <person name="Ma L."/>
            <person name="Li H."/>
        </authorList>
    </citation>
    <scope>NUCLEOTIDE SEQUENCE [LARGE SCALE GENOMIC DNA]</scope>
    <source>
        <strain evidence="12">Lab_2022b</strain>
    </source>
</reference>
<protein>
    <recommendedName>
        <fullName evidence="7">ornithine decarboxylase</fullName>
        <ecNumber evidence="7">4.1.1.17</ecNumber>
    </recommendedName>
</protein>
<organism evidence="12 13">
    <name type="scientific">Rhynocoris fuscipes</name>
    <dbReference type="NCBI Taxonomy" id="488301"/>
    <lineage>
        <taxon>Eukaryota</taxon>
        <taxon>Metazoa</taxon>
        <taxon>Ecdysozoa</taxon>
        <taxon>Arthropoda</taxon>
        <taxon>Hexapoda</taxon>
        <taxon>Insecta</taxon>
        <taxon>Pterygota</taxon>
        <taxon>Neoptera</taxon>
        <taxon>Paraneoptera</taxon>
        <taxon>Hemiptera</taxon>
        <taxon>Heteroptera</taxon>
        <taxon>Panheteroptera</taxon>
        <taxon>Cimicomorpha</taxon>
        <taxon>Reduviidae</taxon>
        <taxon>Harpactorinae</taxon>
        <taxon>Harpactorini</taxon>
        <taxon>Rhynocoris</taxon>
    </lineage>
</organism>
<proteinExistence type="inferred from homology"/>
<keyword evidence="5" id="KW-0456">Lyase</keyword>
<evidence type="ECO:0000256" key="5">
    <source>
        <dbReference type="ARBA" id="ARBA00023239"/>
    </source>
</evidence>
<dbReference type="SUPFAM" id="SSF50621">
    <property type="entry name" value="Alanine racemase C-terminal domain-like"/>
    <property type="match status" value="1"/>
</dbReference>
<dbReference type="Gene3D" id="3.20.20.10">
    <property type="entry name" value="Alanine racemase"/>
    <property type="match status" value="1"/>
</dbReference>
<evidence type="ECO:0000313" key="13">
    <source>
        <dbReference type="Proteomes" id="UP001461498"/>
    </source>
</evidence>
<dbReference type="Pfam" id="PF02784">
    <property type="entry name" value="Orn_Arg_deC_N"/>
    <property type="match status" value="1"/>
</dbReference>
<accession>A0AAW1CHQ3</accession>
<dbReference type="CDD" id="cd00622">
    <property type="entry name" value="PLPDE_III_ODC"/>
    <property type="match status" value="1"/>
</dbReference>
<feature type="domain" description="Orn/DAP/Arg decarboxylase 2 N-terminal" evidence="11">
    <location>
        <begin position="5"/>
        <end position="236"/>
    </location>
</feature>
<dbReference type="Proteomes" id="UP001461498">
    <property type="component" value="Unassembled WGS sequence"/>
</dbReference>
<dbReference type="InterPro" id="IPR009006">
    <property type="entry name" value="Ala_racemase/Decarboxylase_C"/>
</dbReference>
<comment type="function">
    <text evidence="8">Catalyzes the first and rate-limiting step of polyamine biosynthesis that converts ornithine into putrescine, which is the precursor for the polyamines, spermidine and spermine. Polyamines are essential for cell proliferation and are implicated in cellular processes, ranging from DNA replication to apoptosis.</text>
</comment>
<dbReference type="InterPro" id="IPR002433">
    <property type="entry name" value="Orn_de-COase"/>
</dbReference>
<dbReference type="InterPro" id="IPR029066">
    <property type="entry name" value="PLP-binding_barrel"/>
</dbReference>
<dbReference type="PROSITE" id="PS00878">
    <property type="entry name" value="ODR_DC_2_1"/>
    <property type="match status" value="1"/>
</dbReference>
<comment type="caution">
    <text evidence="12">The sequence shown here is derived from an EMBL/GenBank/DDBJ whole genome shotgun (WGS) entry which is preliminary data.</text>
</comment>
<evidence type="ECO:0000256" key="3">
    <source>
        <dbReference type="ARBA" id="ARBA00022898"/>
    </source>
</evidence>
<comment type="similarity">
    <text evidence="2">Belongs to the Orn/Lys/Arg decarboxylase class-II family.</text>
</comment>
<evidence type="ECO:0000256" key="4">
    <source>
        <dbReference type="ARBA" id="ARBA00023115"/>
    </source>
</evidence>
<evidence type="ECO:0000256" key="7">
    <source>
        <dbReference type="ARBA" id="ARBA00034138"/>
    </source>
</evidence>
<dbReference type="SUPFAM" id="SSF51419">
    <property type="entry name" value="PLP-binding barrel"/>
    <property type="match status" value="1"/>
</dbReference>
<comment type="subunit">
    <text evidence="9">Homodimer. Only the dimer is catalytically active, as the active sites are constructed of residues from both monomers.</text>
</comment>
<evidence type="ECO:0000256" key="6">
    <source>
        <dbReference type="ARBA" id="ARBA00034115"/>
    </source>
</evidence>